<dbReference type="PANTHER" id="PTHR35446">
    <property type="entry name" value="SI:CH211-175M2.5"/>
    <property type="match status" value="1"/>
</dbReference>
<organism evidence="2 3">
    <name type="scientific">candidate division WOR_3 bacterium SM23_60</name>
    <dbReference type="NCBI Taxonomy" id="1703780"/>
    <lineage>
        <taxon>Bacteria</taxon>
        <taxon>Bacteria division WOR-3</taxon>
    </lineage>
</organism>
<dbReference type="GO" id="GO:0051920">
    <property type="term" value="F:peroxiredoxin activity"/>
    <property type="evidence" value="ECO:0007669"/>
    <property type="project" value="InterPro"/>
</dbReference>
<dbReference type="SUPFAM" id="SSF69118">
    <property type="entry name" value="AhpD-like"/>
    <property type="match status" value="1"/>
</dbReference>
<dbReference type="AlphaFoldDB" id="A0A0S8GBZ9"/>
<feature type="domain" description="Carboxymuconolactone decarboxylase-like" evidence="1">
    <location>
        <begin position="44"/>
        <end position="97"/>
    </location>
</feature>
<reference evidence="2 3" key="1">
    <citation type="journal article" date="2015" name="Microbiome">
        <title>Genomic resolution of linkages in carbon, nitrogen, and sulfur cycling among widespread estuary sediment bacteria.</title>
        <authorList>
            <person name="Baker B.J."/>
            <person name="Lazar C.S."/>
            <person name="Teske A.P."/>
            <person name="Dick G.J."/>
        </authorList>
    </citation>
    <scope>NUCLEOTIDE SEQUENCE [LARGE SCALE GENOMIC DNA]</scope>
    <source>
        <strain evidence="2">SM23_60</strain>
    </source>
</reference>
<sequence length="179" mass="19748">MPRVRQLTDKDAQSWTRKLFKKLEEGFGMLPNMFRCMGNSDVALDGFMAFNAGMNAGKLGPKNVKMVILHTSELNKCEYCAAAHTKMALDAGVLTEEECLNARKGHGSDEKSTKMLEFARKVKLTNGKVTDADIQAVRDAGFEDQEIIEIIGTISMIMFANLTSNVAQPDLDFPAVPEL</sequence>
<dbReference type="Gene3D" id="1.20.1290.10">
    <property type="entry name" value="AhpD-like"/>
    <property type="match status" value="1"/>
</dbReference>
<dbReference type="InterPro" id="IPR004675">
    <property type="entry name" value="AhpD_core"/>
</dbReference>
<accession>A0A0S8GBZ9</accession>
<dbReference type="EMBL" id="LJUO01000117">
    <property type="protein sequence ID" value="KPK69643.1"/>
    <property type="molecule type" value="Genomic_DNA"/>
</dbReference>
<gene>
    <name evidence="2" type="ORF">AMJ87_10165</name>
</gene>
<evidence type="ECO:0000313" key="2">
    <source>
        <dbReference type="EMBL" id="KPK69643.1"/>
    </source>
</evidence>
<evidence type="ECO:0000259" key="1">
    <source>
        <dbReference type="Pfam" id="PF02627"/>
    </source>
</evidence>
<dbReference type="InterPro" id="IPR029032">
    <property type="entry name" value="AhpD-like"/>
</dbReference>
<evidence type="ECO:0000313" key="3">
    <source>
        <dbReference type="Proteomes" id="UP000051096"/>
    </source>
</evidence>
<dbReference type="InterPro" id="IPR003779">
    <property type="entry name" value="CMD-like"/>
</dbReference>
<dbReference type="Proteomes" id="UP000051096">
    <property type="component" value="Unassembled WGS sequence"/>
</dbReference>
<name>A0A0S8GBZ9_UNCW3</name>
<proteinExistence type="predicted"/>
<dbReference type="PANTHER" id="PTHR35446:SF2">
    <property type="entry name" value="CARBOXYMUCONOLACTONE DECARBOXYLASE-LIKE DOMAIN-CONTAINING PROTEIN"/>
    <property type="match status" value="1"/>
</dbReference>
<comment type="caution">
    <text evidence="2">The sequence shown here is derived from an EMBL/GenBank/DDBJ whole genome shotgun (WGS) entry which is preliminary data.</text>
</comment>
<dbReference type="NCBIfam" id="TIGR00778">
    <property type="entry name" value="ahpD_dom"/>
    <property type="match status" value="1"/>
</dbReference>
<protein>
    <recommendedName>
        <fullName evidence="1">Carboxymuconolactone decarboxylase-like domain-containing protein</fullName>
    </recommendedName>
</protein>
<dbReference type="Pfam" id="PF02627">
    <property type="entry name" value="CMD"/>
    <property type="match status" value="1"/>
</dbReference>